<dbReference type="EMBL" id="GBRH01258586">
    <property type="protein sequence ID" value="JAD39309.1"/>
    <property type="molecule type" value="Transcribed_RNA"/>
</dbReference>
<accession>A0A0A8ZIS1</accession>
<keyword evidence="1" id="KW-1133">Transmembrane helix</keyword>
<name>A0A0A8ZIS1_ARUDO</name>
<evidence type="ECO:0000256" key="1">
    <source>
        <dbReference type="SAM" id="Phobius"/>
    </source>
</evidence>
<evidence type="ECO:0000313" key="2">
    <source>
        <dbReference type="EMBL" id="JAD39309.1"/>
    </source>
</evidence>
<proteinExistence type="predicted"/>
<feature type="transmembrane region" description="Helical" evidence="1">
    <location>
        <begin position="7"/>
        <end position="25"/>
    </location>
</feature>
<sequence>MYHIYCYLEVSCFLYSFYTSLMFWLTRSTHL</sequence>
<keyword evidence="1" id="KW-0812">Transmembrane</keyword>
<keyword evidence="1" id="KW-0472">Membrane</keyword>
<reference evidence="2" key="1">
    <citation type="submission" date="2014-09" db="EMBL/GenBank/DDBJ databases">
        <authorList>
            <person name="Magalhaes I.L.F."/>
            <person name="Oliveira U."/>
            <person name="Santos F.R."/>
            <person name="Vidigal T.H.D.A."/>
            <person name="Brescovit A.D."/>
            <person name="Santos A.J."/>
        </authorList>
    </citation>
    <scope>NUCLEOTIDE SEQUENCE</scope>
    <source>
        <tissue evidence="2">Shoot tissue taken approximately 20 cm above the soil surface</tissue>
    </source>
</reference>
<protein>
    <submittedName>
        <fullName evidence="2">Uncharacterized protein</fullName>
    </submittedName>
</protein>
<reference evidence="2" key="2">
    <citation type="journal article" date="2015" name="Data Brief">
        <title>Shoot transcriptome of the giant reed, Arundo donax.</title>
        <authorList>
            <person name="Barrero R.A."/>
            <person name="Guerrero F.D."/>
            <person name="Moolhuijzen P."/>
            <person name="Goolsby J.A."/>
            <person name="Tidwell J."/>
            <person name="Bellgard S.E."/>
            <person name="Bellgard M.I."/>
        </authorList>
    </citation>
    <scope>NUCLEOTIDE SEQUENCE</scope>
    <source>
        <tissue evidence="2">Shoot tissue taken approximately 20 cm above the soil surface</tissue>
    </source>
</reference>
<organism evidence="2">
    <name type="scientific">Arundo donax</name>
    <name type="common">Giant reed</name>
    <name type="synonym">Donax arundinaceus</name>
    <dbReference type="NCBI Taxonomy" id="35708"/>
    <lineage>
        <taxon>Eukaryota</taxon>
        <taxon>Viridiplantae</taxon>
        <taxon>Streptophyta</taxon>
        <taxon>Embryophyta</taxon>
        <taxon>Tracheophyta</taxon>
        <taxon>Spermatophyta</taxon>
        <taxon>Magnoliopsida</taxon>
        <taxon>Liliopsida</taxon>
        <taxon>Poales</taxon>
        <taxon>Poaceae</taxon>
        <taxon>PACMAD clade</taxon>
        <taxon>Arundinoideae</taxon>
        <taxon>Arundineae</taxon>
        <taxon>Arundo</taxon>
    </lineage>
</organism>
<dbReference type="AlphaFoldDB" id="A0A0A8ZIS1"/>